<accession>A0A8S3W882</accession>
<evidence type="ECO:0000313" key="1">
    <source>
        <dbReference type="EMBL" id="CAG4946598.1"/>
    </source>
</evidence>
<name>A0A8S3W882_PARAO</name>
<proteinExistence type="predicted"/>
<dbReference type="EMBL" id="CAJQZP010000212">
    <property type="protein sequence ID" value="CAG4946598.1"/>
    <property type="molecule type" value="Genomic_DNA"/>
</dbReference>
<gene>
    <name evidence="1" type="ORF">PAPOLLO_LOCUS3379</name>
</gene>
<reference evidence="1" key="1">
    <citation type="submission" date="2021-04" db="EMBL/GenBank/DDBJ databases">
        <authorList>
            <person name="Tunstrom K."/>
        </authorList>
    </citation>
    <scope>NUCLEOTIDE SEQUENCE</scope>
</reference>
<dbReference type="Proteomes" id="UP000691718">
    <property type="component" value="Unassembled WGS sequence"/>
</dbReference>
<comment type="caution">
    <text evidence="1">The sequence shown here is derived from an EMBL/GenBank/DDBJ whole genome shotgun (WGS) entry which is preliminary data.</text>
</comment>
<protein>
    <submittedName>
        <fullName evidence="1">(apollo) hypothetical protein</fullName>
    </submittedName>
</protein>
<organism evidence="1 2">
    <name type="scientific">Parnassius apollo</name>
    <name type="common">Apollo butterfly</name>
    <name type="synonym">Papilio apollo</name>
    <dbReference type="NCBI Taxonomy" id="110799"/>
    <lineage>
        <taxon>Eukaryota</taxon>
        <taxon>Metazoa</taxon>
        <taxon>Ecdysozoa</taxon>
        <taxon>Arthropoda</taxon>
        <taxon>Hexapoda</taxon>
        <taxon>Insecta</taxon>
        <taxon>Pterygota</taxon>
        <taxon>Neoptera</taxon>
        <taxon>Endopterygota</taxon>
        <taxon>Lepidoptera</taxon>
        <taxon>Glossata</taxon>
        <taxon>Ditrysia</taxon>
        <taxon>Papilionoidea</taxon>
        <taxon>Papilionidae</taxon>
        <taxon>Parnassiinae</taxon>
        <taxon>Parnassini</taxon>
        <taxon>Parnassius</taxon>
        <taxon>Parnassius</taxon>
    </lineage>
</organism>
<dbReference type="AlphaFoldDB" id="A0A8S3W882"/>
<dbReference type="OrthoDB" id="7337694at2759"/>
<keyword evidence="2" id="KW-1185">Reference proteome</keyword>
<sequence>MQFSQFELAAIAIAIDDEILEKRCETTIRSWGVHPSWRKREAEGEFALLYKELIDHESKFYGYFRMSKECFTFSLEKVKPDLTKKIIKFQKPISPIERLAVCISIYSFHYSAVNSENKVDKLLDSKGVSSEGEGSGVGVDSGVGVGVVIGTGAYTDLELVDDTDVVPLIGDV</sequence>
<evidence type="ECO:0000313" key="2">
    <source>
        <dbReference type="Proteomes" id="UP000691718"/>
    </source>
</evidence>